<dbReference type="FunFam" id="3.90.1150.10:FF:000033">
    <property type="entry name" value="Cystathionine gamma-synthase"/>
    <property type="match status" value="1"/>
</dbReference>
<keyword evidence="6" id="KW-0028">Amino-acid biosynthesis</keyword>
<keyword evidence="5 8" id="KW-0663">Pyridoxal phosphate</keyword>
<evidence type="ECO:0000256" key="8">
    <source>
        <dbReference type="PIRSR" id="PIRSR001434-2"/>
    </source>
</evidence>
<dbReference type="AlphaFoldDB" id="A0A1Y2F5D1"/>
<evidence type="ECO:0000256" key="5">
    <source>
        <dbReference type="ARBA" id="ARBA00022898"/>
    </source>
</evidence>
<dbReference type="FunFam" id="3.40.640.10:FF:000009">
    <property type="entry name" value="Cystathionine gamma-synthase homolog"/>
    <property type="match status" value="1"/>
</dbReference>
<evidence type="ECO:0000256" key="1">
    <source>
        <dbReference type="ARBA" id="ARBA00001933"/>
    </source>
</evidence>
<dbReference type="STRING" id="56484.A0A1Y2F5D1"/>
<dbReference type="PANTHER" id="PTHR11808:SF15">
    <property type="entry name" value="CYSTATHIONINE GAMMA-LYASE"/>
    <property type="match status" value="1"/>
</dbReference>
<evidence type="ECO:0000256" key="4">
    <source>
        <dbReference type="ARBA" id="ARBA00012085"/>
    </source>
</evidence>
<comment type="caution">
    <text evidence="11">The sequence shown here is derived from an EMBL/GenBank/DDBJ whole genome shotgun (WGS) entry which is preliminary data.</text>
</comment>
<gene>
    <name evidence="11" type="ORF">BCR37DRAFT_382405</name>
</gene>
<dbReference type="InterPro" id="IPR015424">
    <property type="entry name" value="PyrdxlP-dep_Trfase"/>
</dbReference>
<keyword evidence="12" id="KW-1185">Reference proteome</keyword>
<dbReference type="Gene3D" id="3.90.1150.10">
    <property type="entry name" value="Aspartate Aminotransferase, domain 1"/>
    <property type="match status" value="1"/>
</dbReference>
<dbReference type="PANTHER" id="PTHR11808">
    <property type="entry name" value="TRANS-SULFURATION ENZYME FAMILY MEMBER"/>
    <property type="match status" value="1"/>
</dbReference>
<dbReference type="Gene3D" id="3.40.640.10">
    <property type="entry name" value="Type I PLP-dependent aspartate aminotransferase-like (Major domain)"/>
    <property type="match status" value="1"/>
</dbReference>
<dbReference type="GO" id="GO:0019343">
    <property type="term" value="P:cysteine biosynthetic process via cystathionine"/>
    <property type="evidence" value="ECO:0007669"/>
    <property type="project" value="TreeGrafter"/>
</dbReference>
<evidence type="ECO:0000313" key="12">
    <source>
        <dbReference type="Proteomes" id="UP000193685"/>
    </source>
</evidence>
<dbReference type="SUPFAM" id="SSF53383">
    <property type="entry name" value="PLP-dependent transferases"/>
    <property type="match status" value="1"/>
</dbReference>
<evidence type="ECO:0000256" key="10">
    <source>
        <dbReference type="SAM" id="MobiDB-lite"/>
    </source>
</evidence>
<evidence type="ECO:0000256" key="7">
    <source>
        <dbReference type="ARBA" id="ARBA00029853"/>
    </source>
</evidence>
<evidence type="ECO:0000256" key="2">
    <source>
        <dbReference type="ARBA" id="ARBA00005038"/>
    </source>
</evidence>
<dbReference type="InterPro" id="IPR015422">
    <property type="entry name" value="PyrdxlP-dep_Trfase_small"/>
</dbReference>
<organism evidence="11 12">
    <name type="scientific">Protomyces lactucae-debilis</name>
    <dbReference type="NCBI Taxonomy" id="2754530"/>
    <lineage>
        <taxon>Eukaryota</taxon>
        <taxon>Fungi</taxon>
        <taxon>Dikarya</taxon>
        <taxon>Ascomycota</taxon>
        <taxon>Taphrinomycotina</taxon>
        <taxon>Taphrinomycetes</taxon>
        <taxon>Taphrinales</taxon>
        <taxon>Protomycetaceae</taxon>
        <taxon>Protomyces</taxon>
    </lineage>
</organism>
<dbReference type="Pfam" id="PF01053">
    <property type="entry name" value="Cys_Met_Meta_PP"/>
    <property type="match status" value="1"/>
</dbReference>
<evidence type="ECO:0000256" key="3">
    <source>
        <dbReference type="ARBA" id="ARBA00009077"/>
    </source>
</evidence>
<feature type="region of interest" description="Disordered" evidence="10">
    <location>
        <begin position="387"/>
        <end position="408"/>
    </location>
</feature>
<protein>
    <recommendedName>
        <fullName evidence="4">cystathionine gamma-lyase</fullName>
        <ecNumber evidence="4">4.4.1.1</ecNumber>
    </recommendedName>
    <alternativeName>
        <fullName evidence="7">Gamma-cystathionase</fullName>
    </alternativeName>
</protein>
<proteinExistence type="inferred from homology"/>
<dbReference type="RefSeq" id="XP_040723256.1">
    <property type="nucleotide sequence ID" value="XM_040869866.1"/>
</dbReference>
<evidence type="ECO:0000256" key="6">
    <source>
        <dbReference type="ARBA" id="ARBA00023192"/>
    </source>
</evidence>
<dbReference type="GO" id="GO:0005737">
    <property type="term" value="C:cytoplasm"/>
    <property type="evidence" value="ECO:0007669"/>
    <property type="project" value="TreeGrafter"/>
</dbReference>
<reference evidence="11 12" key="1">
    <citation type="submission" date="2016-07" db="EMBL/GenBank/DDBJ databases">
        <title>Pervasive Adenine N6-methylation of Active Genes in Fungi.</title>
        <authorList>
            <consortium name="DOE Joint Genome Institute"/>
            <person name="Mondo S.J."/>
            <person name="Dannebaum R.O."/>
            <person name="Kuo R.C."/>
            <person name="Labutti K."/>
            <person name="Haridas S."/>
            <person name="Kuo A."/>
            <person name="Salamov A."/>
            <person name="Ahrendt S.R."/>
            <person name="Lipzen A."/>
            <person name="Sullivan W."/>
            <person name="Andreopoulos W.B."/>
            <person name="Clum A."/>
            <person name="Lindquist E."/>
            <person name="Daum C."/>
            <person name="Ramamoorthy G.K."/>
            <person name="Gryganskyi A."/>
            <person name="Culley D."/>
            <person name="Magnuson J.K."/>
            <person name="James T.Y."/>
            <person name="O'Malley M.A."/>
            <person name="Stajich J.E."/>
            <person name="Spatafora J.W."/>
            <person name="Visel A."/>
            <person name="Grigoriev I.V."/>
        </authorList>
    </citation>
    <scope>NUCLEOTIDE SEQUENCE [LARGE SCALE GENOMIC DNA]</scope>
    <source>
        <strain evidence="11 12">12-1054</strain>
    </source>
</reference>
<accession>A0A1Y2F5D1</accession>
<dbReference type="GO" id="GO:0009086">
    <property type="term" value="P:methionine biosynthetic process"/>
    <property type="evidence" value="ECO:0007669"/>
    <property type="project" value="UniProtKB-ARBA"/>
</dbReference>
<dbReference type="PIRSF" id="PIRSF001434">
    <property type="entry name" value="CGS"/>
    <property type="match status" value="1"/>
</dbReference>
<sequence>MNSMRIGTKAIHSGARPDAASGAIVEPITLSTTFERGNEYIYSRAGNPNRANLEEAIASLENGKHAIAFSSGMAAITSVIQLLGVGDRVLSISALYGGTVVYLNQIAPTVGINVDYVSDYDTQPLAELLKPETKLVWLETPTNPTMLVTDIAKLAKQCKAAGIMLAVDNTFSGPVINRPLELGADFVVHSGTKSLNGHADVTIGFVALNDDDRNKTLRFKQNLVGGVPSPFDCWLCHRGLKTLHLRVRQASQNALALAEMLEAHENVQAVNYPALRSSKHYATVMKQNTKGLGGSMLSFRIKGDLAAAEACCARTKLFKFAVSLGGVESLIEVPASAMTHRSLPKDVREAAGIYDNLIRVSVGIEDTEDLLEDLLQALSCKGQEGKVNGTNGVNGYADGPASKKSKNA</sequence>
<dbReference type="GO" id="GO:0030170">
    <property type="term" value="F:pyridoxal phosphate binding"/>
    <property type="evidence" value="ECO:0007669"/>
    <property type="project" value="InterPro"/>
</dbReference>
<dbReference type="InterPro" id="IPR015421">
    <property type="entry name" value="PyrdxlP-dep_Trfase_major"/>
</dbReference>
<dbReference type="OMA" id="YKQDGVG"/>
<dbReference type="GO" id="GO:0019346">
    <property type="term" value="P:transsulfuration"/>
    <property type="evidence" value="ECO:0007669"/>
    <property type="project" value="InterPro"/>
</dbReference>
<evidence type="ECO:0000313" key="11">
    <source>
        <dbReference type="EMBL" id="ORY78145.1"/>
    </source>
</evidence>
<comment type="similarity">
    <text evidence="3 9">Belongs to the trans-sulfuration enzymes family.</text>
</comment>
<keyword evidence="6" id="KW-0198">Cysteine biosynthesis</keyword>
<dbReference type="GO" id="GO:0004123">
    <property type="term" value="F:cystathionine gamma-lyase activity"/>
    <property type="evidence" value="ECO:0007669"/>
    <property type="project" value="TreeGrafter"/>
</dbReference>
<dbReference type="Proteomes" id="UP000193685">
    <property type="component" value="Unassembled WGS sequence"/>
</dbReference>
<feature type="modified residue" description="N6-(pyridoxal phosphate)lysine" evidence="8">
    <location>
        <position position="193"/>
    </location>
</feature>
<comment type="cofactor">
    <cofactor evidence="1 9">
        <name>pyridoxal 5'-phosphate</name>
        <dbReference type="ChEBI" id="CHEBI:597326"/>
    </cofactor>
</comment>
<dbReference type="CDD" id="cd00614">
    <property type="entry name" value="CGS_like"/>
    <property type="match status" value="1"/>
</dbReference>
<comment type="pathway">
    <text evidence="2">Amino-acid biosynthesis; L-cysteine biosynthesis; L-cysteine from L-homocysteine and L-serine: step 2/2.</text>
</comment>
<dbReference type="GeneID" id="63786465"/>
<name>A0A1Y2F5D1_PROLT</name>
<evidence type="ECO:0000256" key="9">
    <source>
        <dbReference type="RuleBase" id="RU362118"/>
    </source>
</evidence>
<dbReference type="EMBL" id="MCFI01000018">
    <property type="protein sequence ID" value="ORY78145.1"/>
    <property type="molecule type" value="Genomic_DNA"/>
</dbReference>
<dbReference type="InterPro" id="IPR000277">
    <property type="entry name" value="Cys/Met-Metab_PyrdxlP-dep_enz"/>
</dbReference>
<dbReference type="EC" id="4.4.1.1" evidence="4"/>
<dbReference type="OrthoDB" id="3512640at2759"/>